<dbReference type="PATRIC" id="fig|273678.4.peg.3161"/>
<keyword evidence="3" id="KW-1185">Reference proteome</keyword>
<feature type="transmembrane region" description="Helical" evidence="1">
    <location>
        <begin position="20"/>
        <end position="45"/>
    </location>
</feature>
<gene>
    <name evidence="2" type="ORF">RS84_03165</name>
</gene>
<name>A0A0M2HII4_9MICO</name>
<feature type="transmembrane region" description="Helical" evidence="1">
    <location>
        <begin position="378"/>
        <end position="402"/>
    </location>
</feature>
<proteinExistence type="predicted"/>
<dbReference type="AlphaFoldDB" id="A0A0M2HII4"/>
<protein>
    <recommendedName>
        <fullName evidence="4">FtsX-like permease family protein</fullName>
    </recommendedName>
</protein>
<feature type="transmembrane region" description="Helical" evidence="1">
    <location>
        <begin position="57"/>
        <end position="82"/>
    </location>
</feature>
<keyword evidence="1" id="KW-0812">Transmembrane</keyword>
<feature type="transmembrane region" description="Helical" evidence="1">
    <location>
        <begin position="408"/>
        <end position="426"/>
    </location>
</feature>
<feature type="transmembrane region" description="Helical" evidence="1">
    <location>
        <begin position="220"/>
        <end position="246"/>
    </location>
</feature>
<comment type="caution">
    <text evidence="2">The sequence shown here is derived from an EMBL/GenBank/DDBJ whole genome shotgun (WGS) entry which is preliminary data.</text>
</comment>
<dbReference type="STRING" id="273678.RS84_03165"/>
<organism evidence="2 3">
    <name type="scientific">Microbacterium hydrocarbonoxydans</name>
    <dbReference type="NCBI Taxonomy" id="273678"/>
    <lineage>
        <taxon>Bacteria</taxon>
        <taxon>Bacillati</taxon>
        <taxon>Actinomycetota</taxon>
        <taxon>Actinomycetes</taxon>
        <taxon>Micrococcales</taxon>
        <taxon>Microbacteriaceae</taxon>
        <taxon>Microbacterium</taxon>
    </lineage>
</organism>
<evidence type="ECO:0000313" key="3">
    <source>
        <dbReference type="Proteomes" id="UP000033900"/>
    </source>
</evidence>
<keyword evidence="1" id="KW-1133">Transmembrane helix</keyword>
<dbReference type="RefSeq" id="WP_045258700.1">
    <property type="nucleotide sequence ID" value="NZ_JYJB01000010.1"/>
</dbReference>
<accession>A0A0M2HII4</accession>
<feature type="transmembrane region" description="Helical" evidence="1">
    <location>
        <begin position="94"/>
        <end position="127"/>
    </location>
</feature>
<feature type="transmembrane region" description="Helical" evidence="1">
    <location>
        <begin position="147"/>
        <end position="173"/>
    </location>
</feature>
<dbReference type="OrthoDB" id="5118998at2"/>
<dbReference type="EMBL" id="JYJB01000010">
    <property type="protein sequence ID" value="KJL46529.1"/>
    <property type="molecule type" value="Genomic_DNA"/>
</dbReference>
<reference evidence="2 3" key="1">
    <citation type="submission" date="2015-02" db="EMBL/GenBank/DDBJ databases">
        <title>Draft genome sequences of ten Microbacterium spp. with emphasis on heavy metal contaminated environments.</title>
        <authorList>
            <person name="Corretto E."/>
        </authorList>
    </citation>
    <scope>NUCLEOTIDE SEQUENCE [LARGE SCALE GENOMIC DNA]</scope>
    <source>
        <strain evidence="2 3">SA35</strain>
    </source>
</reference>
<feature type="transmembrane region" description="Helical" evidence="1">
    <location>
        <begin position="194"/>
        <end position="214"/>
    </location>
</feature>
<evidence type="ECO:0008006" key="4">
    <source>
        <dbReference type="Google" id="ProtNLM"/>
    </source>
</evidence>
<dbReference type="Proteomes" id="UP000033900">
    <property type="component" value="Unassembled WGS sequence"/>
</dbReference>
<sequence>MNVRVLVMLLRPSPGQGGLIALPLIAFGVVTTLVLTVIGGAQSFWGWSDDYAPLYQALAAIALALLLVPLMSLGGAAARLAARRRDERLSTLRLLGVTPLGVGVATVTESVLLAAAGAAAGVAGYLLISPLIGLIPFRGEALGWHGVLLSPLHVLAVVGGVVILAALSAAVGLRRVVISPLGVRMRTTATGAHWIRFVIGAGAIAIAFALAQLVPRIAGLVTTIVVIALLFAAGLAVLNLVGPWSLKVSARGWLRRAQVPERLLSARVVLDDPKAAWRQVGGISMASFMAVFAGTGVSLIGVLGAEGAEAADLAVADDMRTGLIITLVASFLMVAASVGVNQASAILDSRDLHRSLHHLGVPLQTVDRARTRAIMAPLLLTSLGSALCAGILVFPLLGIALVVAPVSLLTIALVVATGISVVWVSTRMTRPVLSRSFHAV</sequence>
<keyword evidence="1" id="KW-0472">Membrane</keyword>
<evidence type="ECO:0000313" key="2">
    <source>
        <dbReference type="EMBL" id="KJL46529.1"/>
    </source>
</evidence>
<feature type="transmembrane region" description="Helical" evidence="1">
    <location>
        <begin position="323"/>
        <end position="347"/>
    </location>
</feature>
<feature type="transmembrane region" description="Helical" evidence="1">
    <location>
        <begin position="283"/>
        <end position="303"/>
    </location>
</feature>
<evidence type="ECO:0000256" key="1">
    <source>
        <dbReference type="SAM" id="Phobius"/>
    </source>
</evidence>